<dbReference type="Pfam" id="PF01474">
    <property type="entry name" value="DAHP_synth_2"/>
    <property type="match status" value="2"/>
</dbReference>
<evidence type="ECO:0000313" key="6">
    <source>
        <dbReference type="Proteomes" id="UP000572907"/>
    </source>
</evidence>
<evidence type="ECO:0000256" key="1">
    <source>
        <dbReference type="ARBA" id="ARBA00008911"/>
    </source>
</evidence>
<feature type="binding site" evidence="3">
    <location>
        <position position="376"/>
    </location>
    <ligand>
        <name>Mn(2+)</name>
        <dbReference type="ChEBI" id="CHEBI:29035"/>
    </ligand>
</feature>
<comment type="catalytic activity">
    <reaction evidence="4">
        <text>D-erythrose 4-phosphate + phosphoenolpyruvate + H2O = 7-phospho-2-dehydro-3-deoxy-D-arabino-heptonate + phosphate</text>
        <dbReference type="Rhea" id="RHEA:14717"/>
        <dbReference type="ChEBI" id="CHEBI:15377"/>
        <dbReference type="ChEBI" id="CHEBI:16897"/>
        <dbReference type="ChEBI" id="CHEBI:43474"/>
        <dbReference type="ChEBI" id="CHEBI:58394"/>
        <dbReference type="ChEBI" id="CHEBI:58702"/>
        <dbReference type="EC" id="2.5.1.54"/>
    </reaction>
</comment>
<feature type="binding site" evidence="3">
    <location>
        <position position="302"/>
    </location>
    <ligand>
        <name>phosphoenolpyruvate</name>
        <dbReference type="ChEBI" id="CHEBI:58702"/>
    </ligand>
</feature>
<feature type="binding site" evidence="3">
    <location>
        <position position="131"/>
    </location>
    <ligand>
        <name>phosphoenolpyruvate</name>
        <dbReference type="ChEBI" id="CHEBI:58702"/>
    </ligand>
</feature>
<dbReference type="RefSeq" id="WP_184594337.1">
    <property type="nucleotide sequence ID" value="NZ_BMUP01000006.1"/>
</dbReference>
<dbReference type="InterPro" id="IPR002480">
    <property type="entry name" value="DAHP_synth_2"/>
</dbReference>
<evidence type="ECO:0000256" key="2">
    <source>
        <dbReference type="ARBA" id="ARBA00022679"/>
    </source>
</evidence>
<comment type="pathway">
    <text evidence="4">Metabolic intermediate biosynthesis; chorismate biosynthesis; chorismate from D-erythrose 4-phosphate and phosphoenolpyruvate: step 1/7.</text>
</comment>
<comment type="similarity">
    <text evidence="1 4">Belongs to the class-II DAHP synthase family.</text>
</comment>
<dbReference type="Gene3D" id="3.20.20.70">
    <property type="entry name" value="Aldolase class I"/>
    <property type="match status" value="1"/>
</dbReference>
<proteinExistence type="inferred from homology"/>
<dbReference type="InterPro" id="IPR013785">
    <property type="entry name" value="Aldolase_TIM"/>
</dbReference>
<accession>A0A7W4ZTB4</accession>
<dbReference type="UniPathway" id="UPA00053">
    <property type="reaction ID" value="UER00084"/>
</dbReference>
<gene>
    <name evidence="5" type="ORF">FHS41_004603</name>
</gene>
<dbReference type="SUPFAM" id="SSF51569">
    <property type="entry name" value="Aldolase"/>
    <property type="match status" value="1"/>
</dbReference>
<name>A0A7W4ZTB4_9ACTN</name>
<comment type="caution">
    <text evidence="5">The sequence shown here is derived from an EMBL/GenBank/DDBJ whole genome shotgun (WGS) entry which is preliminary data.</text>
</comment>
<keyword evidence="3" id="KW-0170">Cobalt</keyword>
<dbReference type="PANTHER" id="PTHR21337:SF0">
    <property type="entry name" value="PHOSPHO-2-DEHYDRO-3-DEOXYHEPTONATE ALDOLASE"/>
    <property type="match status" value="1"/>
</dbReference>
<dbReference type="Proteomes" id="UP000572907">
    <property type="component" value="Unassembled WGS sequence"/>
</dbReference>
<keyword evidence="4" id="KW-0057">Aromatic amino acid biosynthesis</keyword>
<dbReference type="GO" id="GO:0009073">
    <property type="term" value="P:aromatic amino acid family biosynthetic process"/>
    <property type="evidence" value="ECO:0007669"/>
    <property type="project" value="UniProtKB-KW"/>
</dbReference>
<evidence type="ECO:0000313" key="5">
    <source>
        <dbReference type="EMBL" id="MBB3078096.1"/>
    </source>
</evidence>
<keyword evidence="3" id="KW-0104">Cadmium</keyword>
<feature type="binding site" evidence="3">
    <location>
        <position position="92"/>
    </location>
    <ligand>
        <name>Mn(2+)</name>
        <dbReference type="ChEBI" id="CHEBI:29035"/>
    </ligand>
</feature>
<feature type="binding site" evidence="3">
    <location>
        <position position="271"/>
    </location>
    <ligand>
        <name>phosphoenolpyruvate</name>
        <dbReference type="ChEBI" id="CHEBI:58702"/>
    </ligand>
</feature>
<evidence type="ECO:0000256" key="4">
    <source>
        <dbReference type="RuleBase" id="RU363071"/>
    </source>
</evidence>
<keyword evidence="4" id="KW-0028">Amino-acid biosynthesis</keyword>
<organism evidence="5 6">
    <name type="scientific">Streptomyces violarus</name>
    <dbReference type="NCBI Taxonomy" id="67380"/>
    <lineage>
        <taxon>Bacteria</taxon>
        <taxon>Bacillati</taxon>
        <taxon>Actinomycetota</taxon>
        <taxon>Actinomycetes</taxon>
        <taxon>Kitasatosporales</taxon>
        <taxon>Streptomycetaceae</taxon>
        <taxon>Streptomyces</taxon>
    </lineage>
</organism>
<dbReference type="PANTHER" id="PTHR21337">
    <property type="entry name" value="PHOSPHO-2-DEHYDRO-3-DEOXYHEPTONATE ALDOLASE 1, 2"/>
    <property type="match status" value="1"/>
</dbReference>
<keyword evidence="3" id="KW-0464">Manganese</keyword>
<sequence length="432" mass="45673">MPDTFDPSDGATPAVATARRGLTADLDSDLAFLTSSPVCQQPEWAGHPRLAPVRRQLAAAPGLVRAADVAALRQLLARAAAGEFLVIQAGDCAEDFAECTVGHITRKAGLLQVLAGIVTANTGKPVVRVGRIAGQFGKPRSRPTERIGDLELPVYRGSMVNGPQPDPLIRRPDPARLAEGYRAASSAMEYLGWTGQDPPPHLGPRQPGDLPVWTSHEALLLDYEVPMLRRADDGEVFLASTHWPWIGDRTRQLDGAHVALLAGVANPVACKVGPGLTPAALVALCERLDPLREPGRLTLIARLGAAAVAARLPPLVAAVREAGHQVIWLTDPMHGNTVGGPDGLKTRFLETVLREVAEFRAAVAAAGGVAGGMHLESTPDPVTECVAHPGELGRVGEKYTSLCDPRLNPQQAFTVAAAWGAWTTTANDRSRG</sequence>
<dbReference type="AlphaFoldDB" id="A0A7W4ZTB4"/>
<dbReference type="GO" id="GO:0003849">
    <property type="term" value="F:3-deoxy-7-phosphoheptulonate synthase activity"/>
    <property type="evidence" value="ECO:0007669"/>
    <property type="project" value="UniProtKB-EC"/>
</dbReference>
<feature type="binding site" evidence="3">
    <location>
        <position position="404"/>
    </location>
    <ligand>
        <name>Mn(2+)</name>
        <dbReference type="ChEBI" id="CHEBI:29035"/>
    </ligand>
</feature>
<feature type="binding site" evidence="3">
    <location>
        <position position="334"/>
    </location>
    <ligand>
        <name>Mn(2+)</name>
        <dbReference type="ChEBI" id="CHEBI:29035"/>
    </ligand>
</feature>
<reference evidence="5 6" key="1">
    <citation type="submission" date="2020-08" db="EMBL/GenBank/DDBJ databases">
        <title>Genomic Encyclopedia of Type Strains, Phase III (KMG-III): the genomes of soil and plant-associated and newly described type strains.</title>
        <authorList>
            <person name="Whitman W."/>
        </authorList>
    </citation>
    <scope>NUCLEOTIDE SEQUENCE [LARGE SCALE GENOMIC DNA]</scope>
    <source>
        <strain evidence="5 6">CECT 3237</strain>
    </source>
</reference>
<protein>
    <recommendedName>
        <fullName evidence="4">Phospho-2-dehydro-3-deoxyheptonate aldolase</fullName>
        <ecNumber evidence="4">2.5.1.54</ecNumber>
    </recommendedName>
</protein>
<dbReference type="EMBL" id="JACHXE010000004">
    <property type="protein sequence ID" value="MBB3078096.1"/>
    <property type="molecule type" value="Genomic_DNA"/>
</dbReference>
<dbReference type="EC" id="2.5.1.54" evidence="4"/>
<comment type="cofactor">
    <cofactor evidence="3">
        <name>Mn(2+)</name>
        <dbReference type="ChEBI" id="CHEBI:29035"/>
    </cofactor>
    <cofactor evidence="3">
        <name>Co(2+)</name>
        <dbReference type="ChEBI" id="CHEBI:48828"/>
    </cofactor>
    <cofactor evidence="3">
        <name>Cd(2+)</name>
        <dbReference type="ChEBI" id="CHEBI:48775"/>
    </cofactor>
    <text evidence="3">Binds 1 divalent cation per subunit. The enzyme is active with manganese, cobalt or cadmium ions.</text>
</comment>
<evidence type="ECO:0000256" key="3">
    <source>
        <dbReference type="PIRSR" id="PIRSR602480-1"/>
    </source>
</evidence>
<dbReference type="GO" id="GO:0008652">
    <property type="term" value="P:amino acid biosynthetic process"/>
    <property type="evidence" value="ECO:0007669"/>
    <property type="project" value="UniProtKB-KW"/>
</dbReference>
<keyword evidence="2 4" id="KW-0808">Transferase</keyword>
<keyword evidence="6" id="KW-1185">Reference proteome</keyword>
<dbReference type="GO" id="GO:0009423">
    <property type="term" value="P:chorismate biosynthetic process"/>
    <property type="evidence" value="ECO:0007669"/>
    <property type="project" value="UniProtKB-UniPathway"/>
</dbReference>